<dbReference type="AlphaFoldDB" id="A0A6S7DIS2"/>
<dbReference type="Proteomes" id="UP000494272">
    <property type="component" value="Unassembled WGS sequence"/>
</dbReference>
<dbReference type="Pfam" id="PF08666">
    <property type="entry name" value="SAF"/>
    <property type="match status" value="1"/>
</dbReference>
<organism evidence="3 4">
    <name type="scientific">Achromobacter dolens</name>
    <dbReference type="NCBI Taxonomy" id="1287738"/>
    <lineage>
        <taxon>Bacteria</taxon>
        <taxon>Pseudomonadati</taxon>
        <taxon>Pseudomonadota</taxon>
        <taxon>Betaproteobacteria</taxon>
        <taxon>Burkholderiales</taxon>
        <taxon>Alcaligenaceae</taxon>
        <taxon>Achromobacter</taxon>
    </lineage>
</organism>
<dbReference type="GeneID" id="94357026"/>
<keyword evidence="1" id="KW-1133">Transmembrane helix</keyword>
<dbReference type="NCBIfam" id="TIGR03177">
    <property type="entry name" value="pilus_cpaB"/>
    <property type="match status" value="1"/>
</dbReference>
<dbReference type="InterPro" id="IPR013974">
    <property type="entry name" value="SAF"/>
</dbReference>
<dbReference type="InterPro" id="IPR017592">
    <property type="entry name" value="Pilus_assmbl_Flp-typ_CpaB"/>
</dbReference>
<gene>
    <name evidence="3" type="ORF">LMG26841_03477</name>
</gene>
<sequence length="296" mass="30645">MDVDTAGWRQWFVDTAVDAMTRRVVPGARQIAIFALALAAGLLSAWAVREHVRQRVEDLEAAGRVPLVSRLVAAHDLAAGTVLEERHLAVRDIPGQWAPASSLEPGAIDSVLGMRLAGALTGGELVLNGCLAAADSLVKPSLASRLEAGQRAFVAQAADLGSLAATLRAGDAIDVYLTLPRRGPGAVVPVLRGVRVLAATDASAVDANPPITLAASADQIASYLMARQAGTLTAVLRNAADAVASEAMPPSELMSLLDGGRKSRPAPRVVILYGDRLGEGADAAIVSSTDLESEFP</sequence>
<protein>
    <recommendedName>
        <fullName evidence="2">SAF domain-containing protein</fullName>
    </recommendedName>
</protein>
<keyword evidence="1" id="KW-0472">Membrane</keyword>
<dbReference type="SMART" id="SM00858">
    <property type="entry name" value="SAF"/>
    <property type="match status" value="1"/>
</dbReference>
<keyword evidence="1" id="KW-0812">Transmembrane</keyword>
<evidence type="ECO:0000259" key="2">
    <source>
        <dbReference type="SMART" id="SM00858"/>
    </source>
</evidence>
<dbReference type="Pfam" id="PF16976">
    <property type="entry name" value="RcpC"/>
    <property type="match status" value="1"/>
</dbReference>
<reference evidence="3 4" key="1">
    <citation type="submission" date="2020-04" db="EMBL/GenBank/DDBJ databases">
        <authorList>
            <person name="De Canck E."/>
        </authorList>
    </citation>
    <scope>NUCLEOTIDE SEQUENCE [LARGE SCALE GENOMIC DNA]</scope>
    <source>
        <strain evidence="3 4">LMG 26841</strain>
    </source>
</reference>
<accession>A0A6S7DIS2</accession>
<dbReference type="CDD" id="cd11614">
    <property type="entry name" value="SAF_CpaB_FlgA_like"/>
    <property type="match status" value="1"/>
</dbReference>
<dbReference type="InterPro" id="IPR031571">
    <property type="entry name" value="RcpC_dom"/>
</dbReference>
<dbReference type="RefSeq" id="WP_244976913.1">
    <property type="nucleotide sequence ID" value="NZ_CADIKW010000007.1"/>
</dbReference>
<keyword evidence="4" id="KW-1185">Reference proteome</keyword>
<evidence type="ECO:0000313" key="4">
    <source>
        <dbReference type="Proteomes" id="UP000494272"/>
    </source>
</evidence>
<proteinExistence type="predicted"/>
<evidence type="ECO:0000313" key="3">
    <source>
        <dbReference type="EMBL" id="CAB3881418.1"/>
    </source>
</evidence>
<evidence type="ECO:0000256" key="1">
    <source>
        <dbReference type="SAM" id="Phobius"/>
    </source>
</evidence>
<name>A0A6S7DIS2_9BURK</name>
<feature type="domain" description="SAF" evidence="2">
    <location>
        <begin position="68"/>
        <end position="132"/>
    </location>
</feature>
<feature type="transmembrane region" description="Helical" evidence="1">
    <location>
        <begin position="30"/>
        <end position="48"/>
    </location>
</feature>
<dbReference type="EMBL" id="CADIKW010000007">
    <property type="protein sequence ID" value="CAB3881418.1"/>
    <property type="molecule type" value="Genomic_DNA"/>
</dbReference>